<comment type="caution">
    <text evidence="1">The sequence shown here is derived from an EMBL/GenBank/DDBJ whole genome shotgun (WGS) entry which is preliminary data.</text>
</comment>
<dbReference type="Gene3D" id="3.10.129.10">
    <property type="entry name" value="Hotdog Thioesterase"/>
    <property type="match status" value="1"/>
</dbReference>
<accession>A0A7W8JR93</accession>
<dbReference type="InterPro" id="IPR029069">
    <property type="entry name" value="HotDog_dom_sf"/>
</dbReference>
<sequence length="165" mass="17139">MPESTLLPTLPPQAVQAVQAALHAIPMNATVGVTITDVGVGWATGKCADTPAFHNHLGTIHAGAQFLLAEATSGAAFAGAFAAQIAGGVPLIERLDTHYVGRARGGLSATAQARAEELPAALETYARDGKARLTVDVTVRDGEDKAVMRAVAHWYLRSMATIRGN</sequence>
<proteinExistence type="predicted"/>
<evidence type="ECO:0000313" key="1">
    <source>
        <dbReference type="EMBL" id="MBB5361746.1"/>
    </source>
</evidence>
<dbReference type="AlphaFoldDB" id="A0A7W8JR93"/>
<gene>
    <name evidence="1" type="ORF">HNQ08_000831</name>
</gene>
<dbReference type="SUPFAM" id="SSF54637">
    <property type="entry name" value="Thioesterase/thiol ester dehydrase-isomerase"/>
    <property type="match status" value="1"/>
</dbReference>
<dbReference type="InterPro" id="IPR027961">
    <property type="entry name" value="DUF4442"/>
</dbReference>
<dbReference type="Pfam" id="PF14539">
    <property type="entry name" value="DUF4442"/>
    <property type="match status" value="1"/>
</dbReference>
<name>A0A7W8JR93_9DEIO</name>
<keyword evidence="2" id="KW-1185">Reference proteome</keyword>
<organism evidence="1 2">
    <name type="scientific">Deinococcus humi</name>
    <dbReference type="NCBI Taxonomy" id="662880"/>
    <lineage>
        <taxon>Bacteria</taxon>
        <taxon>Thermotogati</taxon>
        <taxon>Deinococcota</taxon>
        <taxon>Deinococci</taxon>
        <taxon>Deinococcales</taxon>
        <taxon>Deinococcaceae</taxon>
        <taxon>Deinococcus</taxon>
    </lineage>
</organism>
<dbReference type="CDD" id="cd03443">
    <property type="entry name" value="PaaI_thioesterase"/>
    <property type="match status" value="1"/>
</dbReference>
<protein>
    <submittedName>
        <fullName evidence="1">Acyl-coenzyme A thioesterase PaaI-like protein</fullName>
    </submittedName>
</protein>
<evidence type="ECO:0000313" key="2">
    <source>
        <dbReference type="Proteomes" id="UP000552709"/>
    </source>
</evidence>
<dbReference type="Proteomes" id="UP000552709">
    <property type="component" value="Unassembled WGS sequence"/>
</dbReference>
<dbReference type="EMBL" id="JACHFL010000002">
    <property type="protein sequence ID" value="MBB5361746.1"/>
    <property type="molecule type" value="Genomic_DNA"/>
</dbReference>
<reference evidence="1 2" key="1">
    <citation type="submission" date="2020-08" db="EMBL/GenBank/DDBJ databases">
        <title>Genomic Encyclopedia of Type Strains, Phase IV (KMG-IV): sequencing the most valuable type-strain genomes for metagenomic binning, comparative biology and taxonomic classification.</title>
        <authorList>
            <person name="Goeker M."/>
        </authorList>
    </citation>
    <scope>NUCLEOTIDE SEQUENCE [LARGE SCALE GENOMIC DNA]</scope>
    <source>
        <strain evidence="1 2">DSM 27939</strain>
    </source>
</reference>
<dbReference type="RefSeq" id="WP_184127836.1">
    <property type="nucleotide sequence ID" value="NZ_JACHFL010000002.1"/>
</dbReference>